<comment type="similarity">
    <text evidence="1">Belongs to the inositol monophosphatase superfamily.</text>
</comment>
<dbReference type="Pfam" id="PF00459">
    <property type="entry name" value="Inositol_P"/>
    <property type="match status" value="1"/>
</dbReference>
<evidence type="ECO:0000256" key="1">
    <source>
        <dbReference type="ARBA" id="ARBA00009759"/>
    </source>
</evidence>
<accession>F2JWI3</accession>
<dbReference type="KEGG" id="mme:Marme_1383"/>
<organism evidence="3 4">
    <name type="scientific">Marinomonas mediterranea (strain ATCC 700492 / JCM 21426 / NBRC 103028 / MMB-1)</name>
    <dbReference type="NCBI Taxonomy" id="717774"/>
    <lineage>
        <taxon>Bacteria</taxon>
        <taxon>Pseudomonadati</taxon>
        <taxon>Pseudomonadota</taxon>
        <taxon>Gammaproteobacteria</taxon>
        <taxon>Oceanospirillales</taxon>
        <taxon>Oceanospirillaceae</taxon>
        <taxon>Marinomonas</taxon>
    </lineage>
</organism>
<dbReference type="Gene3D" id="3.40.190.80">
    <property type="match status" value="1"/>
</dbReference>
<protein>
    <submittedName>
        <fullName evidence="3">Inositol monophosphatase</fullName>
    </submittedName>
</protein>
<keyword evidence="2" id="KW-0460">Magnesium</keyword>
<dbReference type="HOGENOM" id="CLU_044118_6_0_6"/>
<name>F2JWI3_MARM1</name>
<dbReference type="PANTHER" id="PTHR20854">
    <property type="entry name" value="INOSITOL MONOPHOSPHATASE"/>
    <property type="match status" value="1"/>
</dbReference>
<feature type="binding site" evidence="2">
    <location>
        <position position="98"/>
    </location>
    <ligand>
        <name>Mg(2+)</name>
        <dbReference type="ChEBI" id="CHEBI:18420"/>
        <label>1</label>
        <note>catalytic</note>
    </ligand>
</feature>
<comment type="cofactor">
    <cofactor evidence="2">
        <name>Mg(2+)</name>
        <dbReference type="ChEBI" id="CHEBI:18420"/>
    </cofactor>
</comment>
<keyword evidence="2" id="KW-0479">Metal-binding</keyword>
<evidence type="ECO:0000313" key="4">
    <source>
        <dbReference type="Proteomes" id="UP000001062"/>
    </source>
</evidence>
<dbReference type="PRINTS" id="PR00377">
    <property type="entry name" value="IMPHPHTASES"/>
</dbReference>
<dbReference type="EMBL" id="CP002583">
    <property type="protein sequence ID" value="ADZ90656.1"/>
    <property type="molecule type" value="Genomic_DNA"/>
</dbReference>
<dbReference type="RefSeq" id="WP_013660561.1">
    <property type="nucleotide sequence ID" value="NC_015276.1"/>
</dbReference>
<dbReference type="AlphaFoldDB" id="F2JWI3"/>
<dbReference type="STRING" id="717774.Marme_1383"/>
<dbReference type="GO" id="GO:0046872">
    <property type="term" value="F:metal ion binding"/>
    <property type="evidence" value="ECO:0007669"/>
    <property type="project" value="UniProtKB-KW"/>
</dbReference>
<gene>
    <name evidence="3" type="ordered locus">Marme_1383</name>
</gene>
<dbReference type="Gene3D" id="3.30.540.10">
    <property type="entry name" value="Fructose-1,6-Bisphosphatase, subunit A, domain 1"/>
    <property type="match status" value="1"/>
</dbReference>
<dbReference type="InterPro" id="IPR000760">
    <property type="entry name" value="Inositol_monophosphatase-like"/>
</dbReference>
<feature type="binding site" evidence="2">
    <location>
        <position position="72"/>
    </location>
    <ligand>
        <name>Mg(2+)</name>
        <dbReference type="ChEBI" id="CHEBI:18420"/>
        <label>1</label>
        <note>catalytic</note>
    </ligand>
</feature>
<dbReference type="GO" id="GO:0006020">
    <property type="term" value="P:inositol metabolic process"/>
    <property type="evidence" value="ECO:0007669"/>
    <property type="project" value="TreeGrafter"/>
</dbReference>
<dbReference type="GO" id="GO:0008934">
    <property type="term" value="F:inositol monophosphate 1-phosphatase activity"/>
    <property type="evidence" value="ECO:0007669"/>
    <property type="project" value="TreeGrafter"/>
</dbReference>
<reference evidence="3 4" key="1">
    <citation type="journal article" date="2012" name="Stand. Genomic Sci.">
        <title>Complete genome sequence of the melanogenic marine bacterium Marinomonas mediterranea type strain (MMB-1(T)).</title>
        <authorList>
            <person name="Lucas-Elio P."/>
            <person name="Goodwin L."/>
            <person name="Woyke T."/>
            <person name="Pitluck S."/>
            <person name="Nolan M."/>
            <person name="Kyrpides N.C."/>
            <person name="Detter J.C."/>
            <person name="Copeland A."/>
            <person name="Teshima H."/>
            <person name="Bruce D."/>
            <person name="Detter C."/>
            <person name="Tapia R."/>
            <person name="Han S."/>
            <person name="Land M.L."/>
            <person name="Ivanova N."/>
            <person name="Mikhailova N."/>
            <person name="Johnston A.W."/>
            <person name="Sanchez-Amat A."/>
        </authorList>
    </citation>
    <scope>NUCLEOTIDE SEQUENCE [LARGE SCALE GENOMIC DNA]</scope>
    <source>
        <strain evidence="4">ATCC 700492 / JCM 21426 / NBRC 103028 / MMB-1</strain>
    </source>
</reference>
<evidence type="ECO:0000256" key="2">
    <source>
        <dbReference type="PIRSR" id="PIRSR600760-2"/>
    </source>
</evidence>
<dbReference type="eggNOG" id="COG0483">
    <property type="taxonomic scope" value="Bacteria"/>
</dbReference>
<feature type="binding site" evidence="2">
    <location>
        <position position="223"/>
    </location>
    <ligand>
        <name>Mg(2+)</name>
        <dbReference type="ChEBI" id="CHEBI:18420"/>
        <label>1</label>
        <note>catalytic</note>
    </ligand>
</feature>
<feature type="binding site" evidence="2">
    <location>
        <position position="97"/>
    </location>
    <ligand>
        <name>Mg(2+)</name>
        <dbReference type="ChEBI" id="CHEBI:18420"/>
        <label>1</label>
        <note>catalytic</note>
    </ligand>
</feature>
<dbReference type="PANTHER" id="PTHR20854:SF4">
    <property type="entry name" value="INOSITOL-1-MONOPHOSPHATASE-RELATED"/>
    <property type="match status" value="1"/>
</dbReference>
<dbReference type="SUPFAM" id="SSF56655">
    <property type="entry name" value="Carbohydrate phosphatase"/>
    <property type="match status" value="1"/>
</dbReference>
<keyword evidence="4" id="KW-1185">Reference proteome</keyword>
<dbReference type="GO" id="GO:0007165">
    <property type="term" value="P:signal transduction"/>
    <property type="evidence" value="ECO:0007669"/>
    <property type="project" value="TreeGrafter"/>
</dbReference>
<proteinExistence type="inferred from homology"/>
<dbReference type="OrthoDB" id="9785695at2"/>
<dbReference type="Proteomes" id="UP000001062">
    <property type="component" value="Chromosome"/>
</dbReference>
<feature type="binding site" evidence="2">
    <location>
        <position position="95"/>
    </location>
    <ligand>
        <name>Mg(2+)</name>
        <dbReference type="ChEBI" id="CHEBI:18420"/>
        <label>1</label>
        <note>catalytic</note>
    </ligand>
</feature>
<dbReference type="PATRIC" id="fig|717774.3.peg.1434"/>
<evidence type="ECO:0000313" key="3">
    <source>
        <dbReference type="EMBL" id="ADZ90656.1"/>
    </source>
</evidence>
<sequence length="275" mass="30708">MNLNKDSQAIIINIVRNAARDIIMPHFRHLDADQIARKSTQLDLVTVADQACERYIAEKVADEFPDWSIVGEEAVADTPERLKDIATAETCMIIDPIDGTWNFANGLSDFGVIIAVVVKGVTVFGLLYDPVHDDYVYANKGEGAFLVRPDSEPVSLSVTPELEIEKMLGILSFYSYAPEVNRQLAVKSTAFARTHSLPSCHAYRQLAIDHFNFGLFLKMNPWDHAAGVMILEEAGGYCRLLNGSEYSPTMPNGKLLIAQSKEQWEKLAEWFEVEP</sequence>